<gene>
    <name evidence="2" type="ORF">H310_04600</name>
</gene>
<name>A0A024UEG6_9STRA</name>
<evidence type="ECO:0000256" key="1">
    <source>
        <dbReference type="SAM" id="MobiDB-lite"/>
    </source>
</evidence>
<feature type="compositionally biased region" description="Basic residues" evidence="1">
    <location>
        <begin position="67"/>
        <end position="77"/>
    </location>
</feature>
<feature type="region of interest" description="Disordered" evidence="1">
    <location>
        <begin position="33"/>
        <end position="77"/>
    </location>
</feature>
<feature type="compositionally biased region" description="Basic and acidic residues" evidence="1">
    <location>
        <begin position="33"/>
        <end position="43"/>
    </location>
</feature>
<dbReference type="OrthoDB" id="78282at2759"/>
<proteinExistence type="predicted"/>
<dbReference type="EMBL" id="KI913958">
    <property type="protein sequence ID" value="ETW04277.1"/>
    <property type="molecule type" value="Genomic_DNA"/>
</dbReference>
<accession>A0A024UEG6</accession>
<reference evidence="2" key="1">
    <citation type="submission" date="2013-12" db="EMBL/GenBank/DDBJ databases">
        <title>The Genome Sequence of Aphanomyces invadans NJM9701.</title>
        <authorList>
            <consortium name="The Broad Institute Genomics Platform"/>
            <person name="Russ C."/>
            <person name="Tyler B."/>
            <person name="van West P."/>
            <person name="Dieguez-Uribeondo J."/>
            <person name="Young S.K."/>
            <person name="Zeng Q."/>
            <person name="Gargeya S."/>
            <person name="Fitzgerald M."/>
            <person name="Abouelleil A."/>
            <person name="Alvarado L."/>
            <person name="Chapman S.B."/>
            <person name="Gainer-Dewar J."/>
            <person name="Goldberg J."/>
            <person name="Griggs A."/>
            <person name="Gujja S."/>
            <person name="Hansen M."/>
            <person name="Howarth C."/>
            <person name="Imamovic A."/>
            <person name="Ireland A."/>
            <person name="Larimer J."/>
            <person name="McCowan C."/>
            <person name="Murphy C."/>
            <person name="Pearson M."/>
            <person name="Poon T.W."/>
            <person name="Priest M."/>
            <person name="Roberts A."/>
            <person name="Saif S."/>
            <person name="Shea T."/>
            <person name="Sykes S."/>
            <person name="Wortman J."/>
            <person name="Nusbaum C."/>
            <person name="Birren B."/>
        </authorList>
    </citation>
    <scope>NUCLEOTIDE SEQUENCE [LARGE SCALE GENOMIC DNA]</scope>
    <source>
        <strain evidence="2">NJM9701</strain>
    </source>
</reference>
<dbReference type="VEuPathDB" id="FungiDB:H310_04600"/>
<evidence type="ECO:0000313" key="2">
    <source>
        <dbReference type="EMBL" id="ETW04277.1"/>
    </source>
</evidence>
<dbReference type="AlphaFoldDB" id="A0A024UEG6"/>
<organism evidence="2">
    <name type="scientific">Aphanomyces invadans</name>
    <dbReference type="NCBI Taxonomy" id="157072"/>
    <lineage>
        <taxon>Eukaryota</taxon>
        <taxon>Sar</taxon>
        <taxon>Stramenopiles</taxon>
        <taxon>Oomycota</taxon>
        <taxon>Saprolegniomycetes</taxon>
        <taxon>Saprolegniales</taxon>
        <taxon>Verrucalvaceae</taxon>
        <taxon>Aphanomyces</taxon>
    </lineage>
</organism>
<dbReference type="GeneID" id="20081650"/>
<dbReference type="eggNOG" id="ENOG502SD73">
    <property type="taxonomic scope" value="Eukaryota"/>
</dbReference>
<sequence>MATGTTAGGGGSFATPLDDTNALMYASRMQYLHDDESKDRTRPDTQFMSRKQAHKQGAYSATGKTLDHHHGHHGHHYNRRMSIKQQPSPHHDVEANWQPVFQAGCHFWQNVVTGECIADEAMGCSPCPFHEPEVHCEWNGEVDEQDGDVTPFPPSFQFLDAATARKTTWSLVVKVAVLTGFDPSQGSQEQEHQQVSAPHCHAQERAVGCAMSVLRHEARLLARRKSSTDVSCLKADTSRQVQP</sequence>
<dbReference type="RefSeq" id="XP_008867233.1">
    <property type="nucleotide sequence ID" value="XM_008869011.1"/>
</dbReference>
<protein>
    <submittedName>
        <fullName evidence="2">Uncharacterized protein</fullName>
    </submittedName>
</protein>